<dbReference type="WBParaSite" id="Pan_g4139.t1">
    <property type="protein sequence ID" value="Pan_g4139.t1"/>
    <property type="gene ID" value="Pan_g4139"/>
</dbReference>
<dbReference type="Proteomes" id="UP000492821">
    <property type="component" value="Unassembled WGS sequence"/>
</dbReference>
<keyword evidence="1" id="KW-1185">Reference proteome</keyword>
<evidence type="ECO:0000313" key="2">
    <source>
        <dbReference type="WBParaSite" id="Pan_g4139.t1"/>
    </source>
</evidence>
<protein>
    <submittedName>
        <fullName evidence="2">F-box domain-containing protein</fullName>
    </submittedName>
</protein>
<dbReference type="AlphaFoldDB" id="A0A7E4VXC2"/>
<evidence type="ECO:0000313" key="1">
    <source>
        <dbReference type="Proteomes" id="UP000492821"/>
    </source>
</evidence>
<accession>A0A7E4VXC2</accession>
<reference evidence="2" key="2">
    <citation type="submission" date="2020-10" db="UniProtKB">
        <authorList>
            <consortium name="WormBaseParasite"/>
        </authorList>
    </citation>
    <scope>IDENTIFICATION</scope>
</reference>
<reference evidence="1" key="1">
    <citation type="journal article" date="2013" name="Genetics">
        <title>The draft genome and transcriptome of Panagrellus redivivus are shaped by the harsh demands of a free-living lifestyle.</title>
        <authorList>
            <person name="Srinivasan J."/>
            <person name="Dillman A.R."/>
            <person name="Macchietto M.G."/>
            <person name="Heikkinen L."/>
            <person name="Lakso M."/>
            <person name="Fracchia K.M."/>
            <person name="Antoshechkin I."/>
            <person name="Mortazavi A."/>
            <person name="Wong G."/>
            <person name="Sternberg P.W."/>
        </authorList>
    </citation>
    <scope>NUCLEOTIDE SEQUENCE [LARGE SCALE GENOMIC DNA]</scope>
    <source>
        <strain evidence="1">MT8872</strain>
    </source>
</reference>
<organism evidence="1 2">
    <name type="scientific">Panagrellus redivivus</name>
    <name type="common">Microworm</name>
    <dbReference type="NCBI Taxonomy" id="6233"/>
    <lineage>
        <taxon>Eukaryota</taxon>
        <taxon>Metazoa</taxon>
        <taxon>Ecdysozoa</taxon>
        <taxon>Nematoda</taxon>
        <taxon>Chromadorea</taxon>
        <taxon>Rhabditida</taxon>
        <taxon>Tylenchina</taxon>
        <taxon>Panagrolaimomorpha</taxon>
        <taxon>Panagrolaimoidea</taxon>
        <taxon>Panagrolaimidae</taxon>
        <taxon>Panagrellus</taxon>
    </lineage>
</organism>
<name>A0A7E4VXC2_PANRE</name>
<proteinExistence type="predicted"/>
<sequence length="402" mass="46640">MAVLKDHLLHEIANDLCAREDANKRGCFLTALPSIEKFILAGKEPFRVFRRIVQDNVTITFVTSDSVRMTYSASKSVFLFHSIYVSKYPEYSWNIGQAWLNNLFITWARKLCTEATKWYAFPRTGYSKLMAQKSDLEQLCVDNDRFNDWAIILKVFPKLVVLHVSARNLSSLLLVASTELAGLKEVALSHTARRLIVAHQTLSNHQSKYPNLDTIRYHLTQLPDICFPANVNIPSIEHITIDCPNPKCCTPWNFAFLTAFQKAFPWLESVEIDVHTSCDCYYGYHAISQKLKIVDAFYQAFQELNFEFTVKITFSETITLYEDYHNGELQYNPLHPHFLTKGKVSGTPEEFTVKTSYPGKELIYEVNIRQYDHDTDYVYDDYDSPLDYAYNMMAYHDDYDYL</sequence>